<dbReference type="AlphaFoldDB" id="A0A7W8DS34"/>
<keyword evidence="3" id="KW-1185">Reference proteome</keyword>
<dbReference type="InterPro" id="IPR014059">
    <property type="entry name" value="TraI/TrwC_relax"/>
</dbReference>
<evidence type="ECO:0000313" key="3">
    <source>
        <dbReference type="Proteomes" id="UP000534294"/>
    </source>
</evidence>
<dbReference type="PANTHER" id="PTHR47642">
    <property type="entry name" value="ATP-DEPENDENT DNA HELICASE"/>
    <property type="match status" value="1"/>
</dbReference>
<dbReference type="InterPro" id="IPR027417">
    <property type="entry name" value="P-loop_NTPase"/>
</dbReference>
<proteinExistence type="predicted"/>
<reference evidence="2 3" key="1">
    <citation type="submission" date="2020-08" db="EMBL/GenBank/DDBJ databases">
        <title>Genomic Encyclopedia of Type Strains, Phase IV (KMG-IV): sequencing the most valuable type-strain genomes for metagenomic binning, comparative biology and taxonomic classification.</title>
        <authorList>
            <person name="Goeker M."/>
        </authorList>
    </citation>
    <scope>NUCLEOTIDE SEQUENCE [LARGE SCALE GENOMIC DNA]</scope>
    <source>
        <strain evidence="2 3">DSM 12251</strain>
    </source>
</reference>
<dbReference type="SMART" id="SM00382">
    <property type="entry name" value="AAA"/>
    <property type="match status" value="1"/>
</dbReference>
<name>A0A7W8DS34_9BACT</name>
<dbReference type="SUPFAM" id="SSF52540">
    <property type="entry name" value="P-loop containing nucleoside triphosphate hydrolases"/>
    <property type="match status" value="2"/>
</dbReference>
<dbReference type="InterPro" id="IPR014862">
    <property type="entry name" value="TrwC"/>
</dbReference>
<protein>
    <submittedName>
        <fullName evidence="2">Ti-type conjugative transfer relaxase TraA</fullName>
    </submittedName>
</protein>
<dbReference type="EMBL" id="JACHIF010000015">
    <property type="protein sequence ID" value="MBB5040549.1"/>
    <property type="molecule type" value="Genomic_DNA"/>
</dbReference>
<dbReference type="Gene3D" id="3.40.50.300">
    <property type="entry name" value="P-loop containing nucleotide triphosphate hydrolases"/>
    <property type="match status" value="2"/>
</dbReference>
<dbReference type="CDD" id="cd17933">
    <property type="entry name" value="DEXSc_RecD-like"/>
    <property type="match status" value="1"/>
</dbReference>
<organism evidence="2 3">
    <name type="scientific">Prosthecobacter dejongeii</name>
    <dbReference type="NCBI Taxonomy" id="48465"/>
    <lineage>
        <taxon>Bacteria</taxon>
        <taxon>Pseudomonadati</taxon>
        <taxon>Verrucomicrobiota</taxon>
        <taxon>Verrucomicrobiia</taxon>
        <taxon>Verrucomicrobiales</taxon>
        <taxon>Verrucomicrobiaceae</taxon>
        <taxon>Prosthecobacter</taxon>
    </lineage>
</organism>
<dbReference type="SUPFAM" id="SSF55464">
    <property type="entry name" value="Origin of replication-binding domain, RBD-like"/>
    <property type="match status" value="1"/>
</dbReference>
<dbReference type="NCBIfam" id="NF041492">
    <property type="entry name" value="MobF"/>
    <property type="match status" value="1"/>
</dbReference>
<gene>
    <name evidence="2" type="ORF">HNQ64_004837</name>
</gene>
<accession>A0A7W8DS34</accession>
<dbReference type="Proteomes" id="UP000534294">
    <property type="component" value="Unassembled WGS sequence"/>
</dbReference>
<sequence length="822" mass="90493">MLSVSAMSGGQGAYYTALAREDYYLEGGEPPGVWCGEGAKALGFSGEIDKEVFSKIFDGLDAKGRPLVQNAGQENRQAGWDLTFSAPKSVSVLWSLLPSEAGAKIRECQLEAVRKACQYLEDEAGWTRRGKAGAIREKASLVVGLFEHGTSRAGDPQLHTHALFMNLAVRHDGTTGTIESKPFYQHKMAAGALYRSELAAQLQQKLGVEIERVRSWFEVKGIDKNLTEHWSTRRKEIEEALAQSGFQSSKASEMAALNTRHVKQHIAREELFEEWKVKGKEMNWGAEQAQSIVKDRPFLHRDPPQVAKALALKEALEDITNHQAFFSEREFVRKVAEEAQGKGIGADDVRKATRDYLEHNAVHLRRGDQLFFTTPEILEMEKDMLSRADNSRNGTLHQVGDLVVDQAIKENSHLRHEQKRAIEHITRGKGSIVAVSGMAGTGKTTMLKVAAQIWRESGFIPRGIALSGKAADGLNTEAGIESSTIAKALFDLEKERNLLTEKTVLILDEAGMVGTKHMSRLIKEAEKAKAKLVLVGDAKQLQPVDAGGPFAAIVDLLGDVRMTEIIRQKEPWAREAVLDMANGVASRALEAFASRGQVSITDDKSQARSVLLKAWEVAGLEKPQENLILTGTNQDAVILNRDAQAVRKKQGYLGDESVKAAGEVFHQGDRILFTKNAAPRGIRNGSIGTIDKVESQLSQLHVILDNGRRVQVPLEDYDSVKLGYAVTTHKSQGMTTQNTFILTDEAMQDRELSYVQASRARGTTRIFTTTQEAGIDMNQLVKSMSTSHQKELASSLQTVAAIQKPDLERANSARTTDISIQL</sequence>
<dbReference type="InterPro" id="IPR003593">
    <property type="entry name" value="AAA+_ATPase"/>
</dbReference>
<dbReference type="Pfam" id="PF13604">
    <property type="entry name" value="AAA_30"/>
    <property type="match status" value="1"/>
</dbReference>
<dbReference type="Pfam" id="PF08751">
    <property type="entry name" value="TrwC"/>
    <property type="match status" value="1"/>
</dbReference>
<dbReference type="CDD" id="cd18809">
    <property type="entry name" value="SF1_C_RecD"/>
    <property type="match status" value="1"/>
</dbReference>
<evidence type="ECO:0000313" key="2">
    <source>
        <dbReference type="EMBL" id="MBB5040549.1"/>
    </source>
</evidence>
<dbReference type="InterPro" id="IPR051055">
    <property type="entry name" value="PIF1_helicase"/>
</dbReference>
<feature type="domain" description="AAA+ ATPase" evidence="1">
    <location>
        <begin position="429"/>
        <end position="806"/>
    </location>
</feature>
<comment type="caution">
    <text evidence="2">The sequence shown here is derived from an EMBL/GenBank/DDBJ whole genome shotgun (WGS) entry which is preliminary data.</text>
</comment>
<evidence type="ECO:0000259" key="1">
    <source>
        <dbReference type="SMART" id="SM00382"/>
    </source>
</evidence>
<dbReference type="Gene3D" id="2.30.30.940">
    <property type="match status" value="1"/>
</dbReference>
<dbReference type="NCBIfam" id="TIGR02686">
    <property type="entry name" value="relax_trwC"/>
    <property type="match status" value="1"/>
</dbReference>
<dbReference type="RefSeq" id="WP_184213243.1">
    <property type="nucleotide sequence ID" value="NZ_JACHIF010000015.1"/>
</dbReference>